<dbReference type="Gene3D" id="3.30.70.1070">
    <property type="entry name" value="Sporulation related repeat"/>
    <property type="match status" value="1"/>
</dbReference>
<dbReference type="RefSeq" id="WP_119786638.1">
    <property type="nucleotide sequence ID" value="NZ_QYUQ01000002.1"/>
</dbReference>
<keyword evidence="3" id="KW-1185">Reference proteome</keyword>
<evidence type="ECO:0000259" key="1">
    <source>
        <dbReference type="PROSITE" id="PS51724"/>
    </source>
</evidence>
<sequence length="276" mass="29991">MLKFIFWALLLINGALFAYHQGHLDSLLPVSREPARLAQQINADKIRLLPADARPANQAPASPAANPAIDPASKAEPVAAAATLVAAADAALPVVEVKPDADKKAEAEKKADADKKVEANKKADRLVCTEIGNFSEADAGRFEARLAALTPGARLSRRVIREVSSHMVYIPPQGSKENADRKVDQLRGLGVTDFYMIQDQSEMRWGISLGIFSTEEAAKKRLEQLKQQGVRSGRIGARNAVNKVAFQLRALDAAGREKVEKIKTDFPQQQQHNCAA</sequence>
<dbReference type="InterPro" id="IPR036680">
    <property type="entry name" value="SPOR-like_sf"/>
</dbReference>
<dbReference type="GO" id="GO:0042834">
    <property type="term" value="F:peptidoglycan binding"/>
    <property type="evidence" value="ECO:0007669"/>
    <property type="project" value="InterPro"/>
</dbReference>
<dbReference type="EMBL" id="QYUQ01000002">
    <property type="protein sequence ID" value="RJG03139.1"/>
    <property type="molecule type" value="Genomic_DNA"/>
</dbReference>
<dbReference type="AlphaFoldDB" id="A0A3A3G8Q8"/>
<proteinExistence type="predicted"/>
<comment type="caution">
    <text evidence="2">The sequence shown here is derived from an EMBL/GenBank/DDBJ whole genome shotgun (WGS) entry which is preliminary data.</text>
</comment>
<dbReference type="PROSITE" id="PS51724">
    <property type="entry name" value="SPOR"/>
    <property type="match status" value="1"/>
</dbReference>
<evidence type="ECO:0000313" key="3">
    <source>
        <dbReference type="Proteomes" id="UP000266327"/>
    </source>
</evidence>
<evidence type="ECO:0000313" key="2">
    <source>
        <dbReference type="EMBL" id="RJG03139.1"/>
    </source>
</evidence>
<dbReference type="Proteomes" id="UP000266327">
    <property type="component" value="Unassembled WGS sequence"/>
</dbReference>
<gene>
    <name evidence="2" type="ORF">D3878_17385</name>
</gene>
<dbReference type="InterPro" id="IPR007730">
    <property type="entry name" value="SPOR-like_dom"/>
</dbReference>
<organism evidence="2 3">
    <name type="scientific">Noviherbaspirillum sedimenti</name>
    <dbReference type="NCBI Taxonomy" id="2320865"/>
    <lineage>
        <taxon>Bacteria</taxon>
        <taxon>Pseudomonadati</taxon>
        <taxon>Pseudomonadota</taxon>
        <taxon>Betaproteobacteria</taxon>
        <taxon>Burkholderiales</taxon>
        <taxon>Oxalobacteraceae</taxon>
        <taxon>Noviherbaspirillum</taxon>
    </lineage>
</organism>
<feature type="domain" description="SPOR" evidence="1">
    <location>
        <begin position="160"/>
        <end position="238"/>
    </location>
</feature>
<reference evidence="3" key="1">
    <citation type="submission" date="2018-09" db="EMBL/GenBank/DDBJ databases">
        <authorList>
            <person name="Zhu H."/>
        </authorList>
    </citation>
    <scope>NUCLEOTIDE SEQUENCE [LARGE SCALE GENOMIC DNA]</scope>
    <source>
        <strain evidence="3">K1S02-23</strain>
    </source>
</reference>
<name>A0A3A3G8Q8_9BURK</name>
<dbReference type="OrthoDB" id="5298866at2"/>
<protein>
    <submittedName>
        <fullName evidence="2">SPOR domain-containing protein</fullName>
    </submittedName>
</protein>
<accession>A0A3A3G8Q8</accession>